<name>A0AAN8LTU4_9TELE</name>
<keyword evidence="2" id="KW-1185">Reference proteome</keyword>
<dbReference type="EMBL" id="JAGTTL010000009">
    <property type="protein sequence ID" value="KAK6318553.1"/>
    <property type="molecule type" value="Genomic_DNA"/>
</dbReference>
<proteinExistence type="predicted"/>
<protein>
    <submittedName>
        <fullName evidence="1">Uncharacterized protein</fullName>
    </submittedName>
</protein>
<gene>
    <name evidence="1" type="ORF">J4Q44_G00118440</name>
</gene>
<accession>A0AAN8LTU4</accession>
<dbReference type="Proteomes" id="UP001356427">
    <property type="component" value="Unassembled WGS sequence"/>
</dbReference>
<comment type="caution">
    <text evidence="1">The sequence shown here is derived from an EMBL/GenBank/DDBJ whole genome shotgun (WGS) entry which is preliminary data.</text>
</comment>
<sequence>MMISQKSIDFPNKQMLMSTLHMSVILRQCWFVHILCLVTCRCKHTASMAIVGGLEDKSSLGYTVVRISVWIAS</sequence>
<reference evidence="1 2" key="1">
    <citation type="submission" date="2021-04" db="EMBL/GenBank/DDBJ databases">
        <authorList>
            <person name="De Guttry C."/>
            <person name="Zahm M."/>
            <person name="Klopp C."/>
            <person name="Cabau C."/>
            <person name="Louis A."/>
            <person name="Berthelot C."/>
            <person name="Parey E."/>
            <person name="Roest Crollius H."/>
            <person name="Montfort J."/>
            <person name="Robinson-Rechavi M."/>
            <person name="Bucao C."/>
            <person name="Bouchez O."/>
            <person name="Gislard M."/>
            <person name="Lluch J."/>
            <person name="Milhes M."/>
            <person name="Lampietro C."/>
            <person name="Lopez Roques C."/>
            <person name="Donnadieu C."/>
            <person name="Braasch I."/>
            <person name="Desvignes T."/>
            <person name="Postlethwait J."/>
            <person name="Bobe J."/>
            <person name="Wedekind C."/>
            <person name="Guiguen Y."/>
        </authorList>
    </citation>
    <scope>NUCLEOTIDE SEQUENCE [LARGE SCALE GENOMIC DNA]</scope>
    <source>
        <strain evidence="1">Cs_M1</strain>
        <tissue evidence="1">Blood</tissue>
    </source>
</reference>
<dbReference type="AlphaFoldDB" id="A0AAN8LTU4"/>
<evidence type="ECO:0000313" key="1">
    <source>
        <dbReference type="EMBL" id="KAK6318553.1"/>
    </source>
</evidence>
<evidence type="ECO:0000313" key="2">
    <source>
        <dbReference type="Proteomes" id="UP001356427"/>
    </source>
</evidence>
<organism evidence="1 2">
    <name type="scientific">Coregonus suidteri</name>
    <dbReference type="NCBI Taxonomy" id="861788"/>
    <lineage>
        <taxon>Eukaryota</taxon>
        <taxon>Metazoa</taxon>
        <taxon>Chordata</taxon>
        <taxon>Craniata</taxon>
        <taxon>Vertebrata</taxon>
        <taxon>Euteleostomi</taxon>
        <taxon>Actinopterygii</taxon>
        <taxon>Neopterygii</taxon>
        <taxon>Teleostei</taxon>
        <taxon>Protacanthopterygii</taxon>
        <taxon>Salmoniformes</taxon>
        <taxon>Salmonidae</taxon>
        <taxon>Coregoninae</taxon>
        <taxon>Coregonus</taxon>
    </lineage>
</organism>